<evidence type="ECO:0000313" key="2">
    <source>
        <dbReference type="Proteomes" id="UP000664534"/>
    </source>
</evidence>
<evidence type="ECO:0000313" key="1">
    <source>
        <dbReference type="EMBL" id="CAF9934263.1"/>
    </source>
</evidence>
<organism evidence="1 2">
    <name type="scientific">Imshaugia aleurites</name>
    <dbReference type="NCBI Taxonomy" id="172621"/>
    <lineage>
        <taxon>Eukaryota</taxon>
        <taxon>Fungi</taxon>
        <taxon>Dikarya</taxon>
        <taxon>Ascomycota</taxon>
        <taxon>Pezizomycotina</taxon>
        <taxon>Lecanoromycetes</taxon>
        <taxon>OSLEUM clade</taxon>
        <taxon>Lecanoromycetidae</taxon>
        <taxon>Lecanorales</taxon>
        <taxon>Lecanorineae</taxon>
        <taxon>Parmeliaceae</taxon>
        <taxon>Imshaugia</taxon>
    </lineage>
</organism>
<gene>
    <name evidence="1" type="ORF">IMSHALPRED_009648</name>
</gene>
<reference evidence="1" key="1">
    <citation type="submission" date="2021-03" db="EMBL/GenBank/DDBJ databases">
        <authorList>
            <person name="Tagirdzhanova G."/>
        </authorList>
    </citation>
    <scope>NUCLEOTIDE SEQUENCE</scope>
</reference>
<accession>A0A8H3G091</accession>
<dbReference type="EMBL" id="CAJPDT010000075">
    <property type="protein sequence ID" value="CAF9934263.1"/>
    <property type="molecule type" value="Genomic_DNA"/>
</dbReference>
<name>A0A8H3G091_9LECA</name>
<dbReference type="AlphaFoldDB" id="A0A8H3G091"/>
<proteinExistence type="predicted"/>
<protein>
    <submittedName>
        <fullName evidence="1">Uncharacterized protein</fullName>
    </submittedName>
</protein>
<keyword evidence="2" id="KW-1185">Reference proteome</keyword>
<dbReference type="Proteomes" id="UP000664534">
    <property type="component" value="Unassembled WGS sequence"/>
</dbReference>
<sequence>MELDQPGEDVPHVNYAGGLGPSFSKLSRELRDQVYSELLISGNPHFMCLSKVVRIEGEALIYRKGVCRMNFGFDLDTLLFTFLKGSNDDDCPRPTKEIAQKTQNLSIQVKARYRLPRLDSNGQWEVFQQVSMFMGFPLRHMSCRTAGSCSVSAFFRDMIHILRSLIAFDTVELHVYIDSNCDDTLPWSRNRVKEGIDVVRESVFAMARKDTEPYVGNEVLYTDKDGLRLIIRPRKVQGEIVQNSVQELHSYVFTWPGT</sequence>
<comment type="caution">
    <text evidence="1">The sequence shown here is derived from an EMBL/GenBank/DDBJ whole genome shotgun (WGS) entry which is preliminary data.</text>
</comment>
<dbReference type="OrthoDB" id="10568111at2759"/>